<dbReference type="InterPro" id="IPR027095">
    <property type="entry name" value="Golgin-45"/>
</dbReference>
<dbReference type="Proteomes" id="UP001208570">
    <property type="component" value="Unassembled WGS sequence"/>
</dbReference>
<sequence>MSKYSYQAFGSPMLGSTITTAPRRQGDGMDSESLLLQSVIPETQMQKLPPRHTNLKSTTSSAIVDVDRLKKGRFIPKEPVKGAVKPVLPAGEYVDQMNGTHQTRHQPDEPEARLTNGAKNKSSTTSKLDKNDDDKSSCVIELKIGDELTLDERTVEGDPRPNAETEQLSKLVVELQNQLDTQSKVNTDLKKLLVASMGDDLHHKVDSLVRTRAQLASEIGGYAEKIHEDCETLDMLSIQADMWRSKYTASRVLVDQLASAKERYEELHKEEKRALQQFLQEHSELNDSLRQTHRYLKLVRDSFDPKASKQPPPTIPNILELARTNLLLADNIKFRLIPAMPVFVAALDAGLQNGTTPAEKLAFQLLASKDKKEDKIAPVVPGHLPAELLNKYNRFHPQVRYDNITFNCCASCKGEIEII</sequence>
<dbReference type="GO" id="GO:0043001">
    <property type="term" value="P:Golgi to plasma membrane protein transport"/>
    <property type="evidence" value="ECO:0007669"/>
    <property type="project" value="InterPro"/>
</dbReference>
<evidence type="ECO:0000313" key="4">
    <source>
        <dbReference type="Proteomes" id="UP001208570"/>
    </source>
</evidence>
<dbReference type="AlphaFoldDB" id="A0AAD9J0Y4"/>
<keyword evidence="1" id="KW-0175">Coiled coil</keyword>
<comment type="caution">
    <text evidence="3">The sequence shown here is derived from an EMBL/GenBank/DDBJ whole genome shotgun (WGS) entry which is preliminary data.</text>
</comment>
<dbReference type="GO" id="GO:0007030">
    <property type="term" value="P:Golgi organization"/>
    <property type="evidence" value="ECO:0007669"/>
    <property type="project" value="InterPro"/>
</dbReference>
<dbReference type="EMBL" id="JAODUP010000772">
    <property type="protein sequence ID" value="KAK2144273.1"/>
    <property type="molecule type" value="Genomic_DNA"/>
</dbReference>
<accession>A0AAD9J0Y4</accession>
<protein>
    <recommendedName>
        <fullName evidence="5">Golgin-45</fullName>
    </recommendedName>
</protein>
<keyword evidence="4" id="KW-1185">Reference proteome</keyword>
<dbReference type="GO" id="GO:0000139">
    <property type="term" value="C:Golgi membrane"/>
    <property type="evidence" value="ECO:0007669"/>
    <property type="project" value="TreeGrafter"/>
</dbReference>
<dbReference type="PANTHER" id="PTHR13066:SF2">
    <property type="entry name" value="GOLGIN-45"/>
    <property type="match status" value="1"/>
</dbReference>
<organism evidence="3 4">
    <name type="scientific">Paralvinella palmiformis</name>
    <dbReference type="NCBI Taxonomy" id="53620"/>
    <lineage>
        <taxon>Eukaryota</taxon>
        <taxon>Metazoa</taxon>
        <taxon>Spiralia</taxon>
        <taxon>Lophotrochozoa</taxon>
        <taxon>Annelida</taxon>
        <taxon>Polychaeta</taxon>
        <taxon>Sedentaria</taxon>
        <taxon>Canalipalpata</taxon>
        <taxon>Terebellida</taxon>
        <taxon>Terebelliformia</taxon>
        <taxon>Alvinellidae</taxon>
        <taxon>Paralvinella</taxon>
    </lineage>
</organism>
<feature type="coiled-coil region" evidence="1">
    <location>
        <begin position="250"/>
        <end position="288"/>
    </location>
</feature>
<dbReference type="PANTHER" id="PTHR13066">
    <property type="entry name" value="BASIC LEUCINE ZIPPER NUCLEAR FACTOR 1 BLZF1 PROTEIN"/>
    <property type="match status" value="1"/>
</dbReference>
<evidence type="ECO:0008006" key="5">
    <source>
        <dbReference type="Google" id="ProtNLM"/>
    </source>
</evidence>
<gene>
    <name evidence="3" type="ORF">LSH36_772g01030</name>
</gene>
<evidence type="ECO:0000313" key="3">
    <source>
        <dbReference type="EMBL" id="KAK2144273.1"/>
    </source>
</evidence>
<name>A0AAD9J0Y4_9ANNE</name>
<reference evidence="3" key="1">
    <citation type="journal article" date="2023" name="Mol. Biol. Evol.">
        <title>Third-Generation Sequencing Reveals the Adaptive Role of the Epigenome in Three Deep-Sea Polychaetes.</title>
        <authorList>
            <person name="Perez M."/>
            <person name="Aroh O."/>
            <person name="Sun Y."/>
            <person name="Lan Y."/>
            <person name="Juniper S.K."/>
            <person name="Young C.R."/>
            <person name="Angers B."/>
            <person name="Qian P.Y."/>
        </authorList>
    </citation>
    <scope>NUCLEOTIDE SEQUENCE</scope>
    <source>
        <strain evidence="3">P08H-3</strain>
    </source>
</reference>
<evidence type="ECO:0000256" key="1">
    <source>
        <dbReference type="SAM" id="Coils"/>
    </source>
</evidence>
<evidence type="ECO:0000256" key="2">
    <source>
        <dbReference type="SAM" id="MobiDB-lite"/>
    </source>
</evidence>
<proteinExistence type="predicted"/>
<feature type="region of interest" description="Disordered" evidence="2">
    <location>
        <begin position="99"/>
        <end position="133"/>
    </location>
</feature>